<dbReference type="GeneID" id="43584583"/>
<evidence type="ECO:0000259" key="5">
    <source>
        <dbReference type="Pfam" id="PF22890"/>
    </source>
</evidence>
<dbReference type="InterPro" id="IPR019734">
    <property type="entry name" value="TPR_rpt"/>
</dbReference>
<dbReference type="InterPro" id="IPR011990">
    <property type="entry name" value="TPR-like_helical_dom_sf"/>
</dbReference>
<dbReference type="OrthoDB" id="124397at2759"/>
<reference evidence="6 7" key="1">
    <citation type="submission" date="2019-09" db="EMBL/GenBank/DDBJ databases">
        <authorList>
            <person name="Brejova B."/>
        </authorList>
    </citation>
    <scope>NUCLEOTIDE SEQUENCE [LARGE SCALE GENOMIC DNA]</scope>
</reference>
<keyword evidence="2 3" id="KW-0802">TPR repeat</keyword>
<evidence type="ECO:0000256" key="3">
    <source>
        <dbReference type="PROSITE-ProRule" id="PRU00339"/>
    </source>
</evidence>
<dbReference type="PROSITE" id="PS50005">
    <property type="entry name" value="TPR"/>
    <property type="match status" value="1"/>
</dbReference>
<sequence>MSKAIDTLLEAYKQEKAFTAPPSELHDLAKQSRYVLKTQRGSLDDSTTWNLVQQHFYLMLMTGDDAAAELALQELKARFGEDNERIVLCQTQYIEVTEGLAKAEEFLKSRDEKEIIPMKRRIALDKFRNDYKTFIGNLKVLVGYIPIDAEMWAELGEAYSTIQEYRKAIFSYQEVLLFAPQAYNIFARIGELYHAAALQEAGSLDSVSSLNNGTKENVINSLKQGLKNFLRSVELCPVYIRGWAGVQVVSTEALKFIEAGKASSLLTDKELKYFKQFAEISERNLLYASSEKGASKTDIEAAKAILRDY</sequence>
<proteinExistence type="inferred from homology"/>
<dbReference type="InterPro" id="IPR039856">
    <property type="entry name" value="EMC2-like"/>
</dbReference>
<comment type="subunit">
    <text evidence="4">Component of the ER membrane protein complex (EMC).</text>
</comment>
<name>A0A5E8C3P0_9ASCO</name>
<feature type="domain" description="EMC2 TPR-like" evidence="5">
    <location>
        <begin position="114"/>
        <end position="182"/>
    </location>
</feature>
<feature type="repeat" description="TPR" evidence="3">
    <location>
        <begin position="149"/>
        <end position="182"/>
    </location>
</feature>
<dbReference type="SUPFAM" id="SSF48452">
    <property type="entry name" value="TPR-like"/>
    <property type="match status" value="1"/>
</dbReference>
<evidence type="ECO:0000256" key="4">
    <source>
        <dbReference type="RuleBase" id="RU367091"/>
    </source>
</evidence>
<protein>
    <recommendedName>
        <fullName evidence="4">ER membrane protein complex subunit 2</fullName>
    </recommendedName>
</protein>
<dbReference type="Pfam" id="PF22890">
    <property type="entry name" value="TPR_EMC2"/>
    <property type="match status" value="1"/>
</dbReference>
<keyword evidence="1" id="KW-0677">Repeat</keyword>
<keyword evidence="4" id="KW-0472">Membrane</keyword>
<comment type="function">
    <text evidence="4">Part of the endoplasmic reticulum membrane protein complex (EMC) that enables the energy-independent insertion into endoplasmic reticulum membranes of newly synthesized membrane proteins.</text>
</comment>
<evidence type="ECO:0000313" key="6">
    <source>
        <dbReference type="EMBL" id="VVT57585.1"/>
    </source>
</evidence>
<comment type="similarity">
    <text evidence="4">Belongs to the EMC2 family.</text>
</comment>
<dbReference type="GO" id="GO:0072546">
    <property type="term" value="C:EMC complex"/>
    <property type="evidence" value="ECO:0007669"/>
    <property type="project" value="UniProtKB-UniRule"/>
</dbReference>
<keyword evidence="7" id="KW-1185">Reference proteome</keyword>
<evidence type="ECO:0000256" key="2">
    <source>
        <dbReference type="ARBA" id="ARBA00022803"/>
    </source>
</evidence>
<accession>A0A5E8C3P0</accession>
<evidence type="ECO:0000313" key="7">
    <source>
        <dbReference type="Proteomes" id="UP000398389"/>
    </source>
</evidence>
<gene>
    <name evidence="6" type="ORF">SAPINGB_P005769</name>
</gene>
<dbReference type="InterPro" id="IPR055217">
    <property type="entry name" value="TPR_EMC2"/>
</dbReference>
<evidence type="ECO:0000256" key="1">
    <source>
        <dbReference type="ARBA" id="ARBA00022737"/>
    </source>
</evidence>
<dbReference type="EMBL" id="CABVLU010000005">
    <property type="protein sequence ID" value="VVT57585.1"/>
    <property type="molecule type" value="Genomic_DNA"/>
</dbReference>
<dbReference type="AlphaFoldDB" id="A0A5E8C3P0"/>
<organism evidence="6 7">
    <name type="scientific">Magnusiomyces paraingens</name>
    <dbReference type="NCBI Taxonomy" id="2606893"/>
    <lineage>
        <taxon>Eukaryota</taxon>
        <taxon>Fungi</taxon>
        <taxon>Dikarya</taxon>
        <taxon>Ascomycota</taxon>
        <taxon>Saccharomycotina</taxon>
        <taxon>Dipodascomycetes</taxon>
        <taxon>Dipodascales</taxon>
        <taxon>Dipodascaceae</taxon>
        <taxon>Magnusiomyces</taxon>
    </lineage>
</organism>
<dbReference type="Proteomes" id="UP000398389">
    <property type="component" value="Unassembled WGS sequence"/>
</dbReference>
<dbReference type="PANTHER" id="PTHR12760">
    <property type="entry name" value="TETRATRICOPEPTIDE REPEAT PROTEIN"/>
    <property type="match status" value="1"/>
</dbReference>
<dbReference type="Gene3D" id="1.25.40.10">
    <property type="entry name" value="Tetratricopeptide repeat domain"/>
    <property type="match status" value="1"/>
</dbReference>
<dbReference type="RefSeq" id="XP_031856374.1">
    <property type="nucleotide sequence ID" value="XM_032000483.1"/>
</dbReference>
<comment type="subcellular location">
    <subcellularLocation>
        <location evidence="4">Endoplasmic reticulum membrane</location>
        <topology evidence="4">Peripheral membrane protein</topology>
        <orientation evidence="4">Cytoplasmic side</orientation>
    </subcellularLocation>
</comment>
<keyword evidence="4" id="KW-0256">Endoplasmic reticulum</keyword>